<accession>A0A4V2LXV7</accession>
<keyword evidence="4" id="KW-1185">Reference proteome</keyword>
<feature type="domain" description="Septum formation-related" evidence="2">
    <location>
        <begin position="450"/>
        <end position="656"/>
    </location>
</feature>
<evidence type="ECO:0000256" key="1">
    <source>
        <dbReference type="SAM" id="Phobius"/>
    </source>
</evidence>
<comment type="caution">
    <text evidence="3">The sequence shown here is derived from an EMBL/GenBank/DDBJ whole genome shotgun (WGS) entry which is preliminary data.</text>
</comment>
<dbReference type="Pfam" id="PF13845">
    <property type="entry name" value="Septum_form"/>
    <property type="match status" value="1"/>
</dbReference>
<keyword evidence="1" id="KW-1133">Transmembrane helix</keyword>
<evidence type="ECO:0000313" key="4">
    <source>
        <dbReference type="Proteomes" id="UP000292346"/>
    </source>
</evidence>
<dbReference type="Proteomes" id="UP000292346">
    <property type="component" value="Unassembled WGS sequence"/>
</dbReference>
<evidence type="ECO:0000259" key="2">
    <source>
        <dbReference type="Pfam" id="PF13845"/>
    </source>
</evidence>
<keyword evidence="1" id="KW-0812">Transmembrane</keyword>
<dbReference type="AlphaFoldDB" id="A0A4V2LXV7"/>
<keyword evidence="1" id="KW-0472">Membrane</keyword>
<proteinExistence type="predicted"/>
<gene>
    <name evidence="3" type="ORF">E0H45_41570</name>
</gene>
<protein>
    <recommendedName>
        <fullName evidence="2">Septum formation-related domain-containing protein</fullName>
    </recommendedName>
</protein>
<evidence type="ECO:0000313" key="3">
    <source>
        <dbReference type="EMBL" id="TCC01956.1"/>
    </source>
</evidence>
<organism evidence="3 4">
    <name type="scientific">Kribbella soli</name>
    <dbReference type="NCBI Taxonomy" id="1124743"/>
    <lineage>
        <taxon>Bacteria</taxon>
        <taxon>Bacillati</taxon>
        <taxon>Actinomycetota</taxon>
        <taxon>Actinomycetes</taxon>
        <taxon>Propionibacteriales</taxon>
        <taxon>Kribbellaceae</taxon>
        <taxon>Kribbella</taxon>
    </lineage>
</organism>
<dbReference type="InterPro" id="IPR026004">
    <property type="entry name" value="Septum_form"/>
</dbReference>
<dbReference type="OrthoDB" id="4222977at2"/>
<name>A0A4V2LXV7_9ACTN</name>
<feature type="transmembrane region" description="Helical" evidence="1">
    <location>
        <begin position="415"/>
        <end position="433"/>
    </location>
</feature>
<dbReference type="RefSeq" id="WP_131348174.1">
    <property type="nucleotide sequence ID" value="NZ_SJJZ01000006.1"/>
</dbReference>
<reference evidence="3 4" key="1">
    <citation type="submission" date="2019-02" db="EMBL/GenBank/DDBJ databases">
        <title>Kribbella capetownensis sp. nov. and Kribbella speibonae sp. nov., isolated from soil.</title>
        <authorList>
            <person name="Curtis S.M."/>
            <person name="Norton I."/>
            <person name="Everest G.J."/>
            <person name="Meyers P.R."/>
        </authorList>
    </citation>
    <scope>NUCLEOTIDE SEQUENCE [LARGE SCALE GENOMIC DNA]</scope>
    <source>
        <strain evidence="3 4">KCTC 29219</strain>
    </source>
</reference>
<sequence length="700" mass="78122">MADPIVDELRRLAGPDLYRRNAFRISGLLADANARTTRQVAQRLRAALEVGADIDLGTATSRDPHEIRAACDLILGDPRRRLVHEVFAPWGDDVSRCGCESLMHRMHDSAVAAHSATISLEQDGGRPDDEWKAVWQIWSLFLAGAPAHLEYRVRELDDRQLDRAAVAAITTELPRTLVQPLVDLAVTGPVGRAGTLVDIAGRFPNAERLHRRLLEAAAAPLYEDLEDRRTQVARRIGEEPVEPIVAEIERDLLPQLQRLDALLPPKENHRTSALHDQLAILLNNCAVDLMNRGEASDGRAERWLDRATKLVIDQRDRDLIDENREALLENQRAMREFREQADYLFRVRGKYAAQRLLRQARAQTSSPSVRAEIDQMLAEITAGTFNAIYSTQPRAQKPSRPPVAPKRRRRRRRRLIAWLLVLALIGLGVWHWWPHKLSISNDKISHNAPAGTCLDAQSNGWQTSPTDLRGADCDSLHWGEILGYVAITKVPAAYPGDVQANALGQFLCGEALVQQRLNESEYDVTAVHAPAQRWNNGKNASKYENYAACVVQRHDRLDIGNDRVTRPDEPKVPKPVAMDLLATKVADNAPVGACVRDQIAGQVTDGALTDKVKIVRCSEWHWGQIFGYPTLYEAGQSFPGDSEVNALSRKTCASRIPSLPGFATWVGPPPYPSWEDLEQVKYAVCLVHRADHKPFKGAAK</sequence>
<dbReference type="EMBL" id="SJJZ01000006">
    <property type="protein sequence ID" value="TCC01956.1"/>
    <property type="molecule type" value="Genomic_DNA"/>
</dbReference>